<protein>
    <submittedName>
        <fullName evidence="2">DUF2752 domain-containing protein</fullName>
    </submittedName>
</protein>
<evidence type="ECO:0000256" key="1">
    <source>
        <dbReference type="SAM" id="Phobius"/>
    </source>
</evidence>
<dbReference type="KEGG" id="scor:J3U87_10985"/>
<dbReference type="AlphaFoldDB" id="A0A8A4TSP4"/>
<proteinExistence type="predicted"/>
<evidence type="ECO:0000313" key="2">
    <source>
        <dbReference type="EMBL" id="QTD52979.1"/>
    </source>
</evidence>
<keyword evidence="1" id="KW-0472">Membrane</keyword>
<feature type="transmembrane region" description="Helical" evidence="1">
    <location>
        <begin position="12"/>
        <end position="31"/>
    </location>
</feature>
<gene>
    <name evidence="2" type="ORF">J3U87_10985</name>
</gene>
<sequence length="135" mass="15261">MLRLRVQPRGRFDWPYGYLAVFLVLLAWWAVPLMLAGYPLGCPFRTITDLPCPSCGTTRLFHALRDARMGDALALNPLAFLGVVLAGVWSATDIVAYHHKRLVVLTWDEPGRRVLLVAVLTLILLNWFYLIWAGV</sequence>
<reference evidence="2" key="1">
    <citation type="submission" date="2021-03" db="EMBL/GenBank/DDBJ databases">
        <title>Acanthopleuribacteraceae sp. M133.</title>
        <authorList>
            <person name="Wang G."/>
        </authorList>
    </citation>
    <scope>NUCLEOTIDE SEQUENCE</scope>
    <source>
        <strain evidence="2">M133</strain>
    </source>
</reference>
<keyword evidence="1" id="KW-0812">Transmembrane</keyword>
<evidence type="ECO:0000313" key="3">
    <source>
        <dbReference type="Proteomes" id="UP000663929"/>
    </source>
</evidence>
<dbReference type="RefSeq" id="WP_237383077.1">
    <property type="nucleotide sequence ID" value="NZ_CP071793.1"/>
</dbReference>
<keyword evidence="3" id="KW-1185">Reference proteome</keyword>
<keyword evidence="1" id="KW-1133">Transmembrane helix</keyword>
<dbReference type="EMBL" id="CP071793">
    <property type="protein sequence ID" value="QTD52979.1"/>
    <property type="molecule type" value="Genomic_DNA"/>
</dbReference>
<name>A0A8A4TSP4_SULCO</name>
<feature type="transmembrane region" description="Helical" evidence="1">
    <location>
        <begin position="73"/>
        <end position="92"/>
    </location>
</feature>
<feature type="transmembrane region" description="Helical" evidence="1">
    <location>
        <begin position="113"/>
        <end position="132"/>
    </location>
</feature>
<organism evidence="2 3">
    <name type="scientific">Sulfidibacter corallicola</name>
    <dbReference type="NCBI Taxonomy" id="2818388"/>
    <lineage>
        <taxon>Bacteria</taxon>
        <taxon>Pseudomonadati</taxon>
        <taxon>Acidobacteriota</taxon>
        <taxon>Holophagae</taxon>
        <taxon>Acanthopleuribacterales</taxon>
        <taxon>Acanthopleuribacteraceae</taxon>
        <taxon>Sulfidibacter</taxon>
    </lineage>
</organism>
<dbReference type="Pfam" id="PF10825">
    <property type="entry name" value="DUF2752"/>
    <property type="match status" value="1"/>
</dbReference>
<dbReference type="InterPro" id="IPR021215">
    <property type="entry name" value="DUF2752"/>
</dbReference>
<accession>A0A8A4TSP4</accession>
<dbReference type="Proteomes" id="UP000663929">
    <property type="component" value="Chromosome"/>
</dbReference>